<feature type="transmembrane region" description="Helical" evidence="1">
    <location>
        <begin position="253"/>
        <end position="272"/>
    </location>
</feature>
<comment type="caution">
    <text evidence="2">The sequence shown here is derived from an EMBL/GenBank/DDBJ whole genome shotgun (WGS) entry which is preliminary data.</text>
</comment>
<evidence type="ECO:0000313" key="2">
    <source>
        <dbReference type="EMBL" id="KIL42536.1"/>
    </source>
</evidence>
<dbReference type="EMBL" id="JXAK01000001">
    <property type="protein sequence ID" value="KIL42536.1"/>
    <property type="molecule type" value="Genomic_DNA"/>
</dbReference>
<evidence type="ECO:0000313" key="3">
    <source>
        <dbReference type="Proteomes" id="UP000031967"/>
    </source>
</evidence>
<dbReference type="Proteomes" id="UP000031967">
    <property type="component" value="Unassembled WGS sequence"/>
</dbReference>
<feature type="transmembrane region" description="Helical" evidence="1">
    <location>
        <begin position="338"/>
        <end position="358"/>
    </location>
</feature>
<feature type="transmembrane region" description="Helical" evidence="1">
    <location>
        <begin position="293"/>
        <end position="318"/>
    </location>
</feature>
<keyword evidence="1" id="KW-1133">Transmembrane helix</keyword>
<keyword evidence="3" id="KW-1185">Reference proteome</keyword>
<sequence length="426" mass="46595">MLSFFVPLGVSASLVTLSHVIINGTLARSAEPERIIAGYAIAMSLMGITERPAVLLRQTCSTLVRDRRSFRAMRLVALYVFAAIMAVGLTISYLPPGRWLFGFLFGVSGGQLTNVMNVYRILMFVSIFSGLRCLYHGLIISNRRTLWLTIGMLVRLLGMYVLSQYFIVTHRVTSSNVGAIIFLVGMAIECGVAVWEGTMLLKKRIPEQSEHAPSLRPSGIFTFYRPLLLSSFLAVIIGPALNGMLGKTSHAETAIAAFAIAASVTNLVQSFFSYIHQIVLNFYRLDSGRVLRFVISMGLIPTLLIGILSYTPAGPWLMTHVIGANESLMAESLRTLRVFMILTIVFPWLDYCNGMLMLRRQTRIMMGSQAANVTATVLTLVILILAAPGWNGIVGALAQSLGTACELLVAAIAVRRGKDEVPLAAR</sequence>
<name>A0ABR5ANE0_9BACL</name>
<reference evidence="2 3" key="1">
    <citation type="submission" date="2014-12" db="EMBL/GenBank/DDBJ databases">
        <title>Draft genome sequence of Paenibacillus kamchatkensis strain B-2647.</title>
        <authorList>
            <person name="Karlyshev A.V."/>
            <person name="Kudryashova E.B."/>
        </authorList>
    </citation>
    <scope>NUCLEOTIDE SEQUENCE [LARGE SCALE GENOMIC DNA]</scope>
    <source>
        <strain evidence="2 3">VKM B-2647</strain>
    </source>
</reference>
<feature type="transmembrane region" description="Helical" evidence="1">
    <location>
        <begin position="179"/>
        <end position="201"/>
    </location>
</feature>
<feature type="transmembrane region" description="Helical" evidence="1">
    <location>
        <begin position="370"/>
        <end position="390"/>
    </location>
</feature>
<evidence type="ECO:0000256" key="1">
    <source>
        <dbReference type="SAM" id="Phobius"/>
    </source>
</evidence>
<keyword evidence="1" id="KW-0472">Membrane</keyword>
<accession>A0ABR5ANE0</accession>
<protein>
    <submittedName>
        <fullName evidence="2">Multi antimicrobial extrusion protein MatE</fullName>
    </submittedName>
</protein>
<gene>
    <name evidence="2" type="ORF">SD70_00420</name>
</gene>
<feature type="transmembrane region" description="Helical" evidence="1">
    <location>
        <begin position="146"/>
        <end position="167"/>
    </location>
</feature>
<keyword evidence="1" id="KW-0812">Transmembrane</keyword>
<feature type="transmembrane region" description="Helical" evidence="1">
    <location>
        <begin position="115"/>
        <end position="134"/>
    </location>
</feature>
<feature type="transmembrane region" description="Helical" evidence="1">
    <location>
        <begin position="396"/>
        <end position="414"/>
    </location>
</feature>
<feature type="transmembrane region" description="Helical" evidence="1">
    <location>
        <begin position="75"/>
        <end position="95"/>
    </location>
</feature>
<organism evidence="2 3">
    <name type="scientific">Gordoniibacillus kamchatkensis</name>
    <dbReference type="NCBI Taxonomy" id="1590651"/>
    <lineage>
        <taxon>Bacteria</taxon>
        <taxon>Bacillati</taxon>
        <taxon>Bacillota</taxon>
        <taxon>Bacilli</taxon>
        <taxon>Bacillales</taxon>
        <taxon>Paenibacillaceae</taxon>
        <taxon>Gordoniibacillus</taxon>
    </lineage>
</organism>
<feature type="transmembrane region" description="Helical" evidence="1">
    <location>
        <begin position="222"/>
        <end position="241"/>
    </location>
</feature>
<proteinExistence type="predicted"/>